<dbReference type="PRINTS" id="PR00344">
    <property type="entry name" value="BCTRLSENSOR"/>
</dbReference>
<dbReference type="Gene3D" id="3.30.565.10">
    <property type="entry name" value="Histidine kinase-like ATPase, C-terminal domain"/>
    <property type="match status" value="1"/>
</dbReference>
<feature type="domain" description="Histidine kinase" evidence="10">
    <location>
        <begin position="271"/>
        <end position="474"/>
    </location>
</feature>
<dbReference type="SUPFAM" id="SSF55874">
    <property type="entry name" value="ATPase domain of HSP90 chaperone/DNA topoisomerase II/histidine kinase"/>
    <property type="match status" value="1"/>
</dbReference>
<evidence type="ECO:0000256" key="7">
    <source>
        <dbReference type="ARBA" id="ARBA00022840"/>
    </source>
</evidence>
<comment type="catalytic activity">
    <reaction evidence="1">
        <text>ATP + protein L-histidine = ADP + protein N-phospho-L-histidine.</text>
        <dbReference type="EC" id="2.7.13.3"/>
    </reaction>
</comment>
<dbReference type="AlphaFoldDB" id="A0A212LZ07"/>
<organism evidence="11">
    <name type="scientific">uncultured Sporomusa sp</name>
    <dbReference type="NCBI Taxonomy" id="307249"/>
    <lineage>
        <taxon>Bacteria</taxon>
        <taxon>Bacillati</taxon>
        <taxon>Bacillota</taxon>
        <taxon>Negativicutes</taxon>
        <taxon>Selenomonadales</taxon>
        <taxon>Sporomusaceae</taxon>
        <taxon>Sporomusa</taxon>
        <taxon>environmental samples</taxon>
    </lineage>
</organism>
<dbReference type="Gene3D" id="1.10.287.130">
    <property type="match status" value="1"/>
</dbReference>
<keyword evidence="9" id="KW-0472">Membrane</keyword>
<dbReference type="InterPro" id="IPR004358">
    <property type="entry name" value="Sig_transdc_His_kin-like_C"/>
</dbReference>
<accession>A0A212LZ07</accession>
<evidence type="ECO:0000256" key="6">
    <source>
        <dbReference type="ARBA" id="ARBA00022777"/>
    </source>
</evidence>
<dbReference type="EC" id="2.7.13.3" evidence="2"/>
<evidence type="ECO:0000256" key="8">
    <source>
        <dbReference type="ARBA" id="ARBA00023012"/>
    </source>
</evidence>
<keyword evidence="9" id="KW-1133">Transmembrane helix</keyword>
<keyword evidence="4 11" id="KW-0808">Transferase</keyword>
<evidence type="ECO:0000259" key="10">
    <source>
        <dbReference type="PROSITE" id="PS50109"/>
    </source>
</evidence>
<protein>
    <recommendedName>
        <fullName evidence="2">histidine kinase</fullName>
        <ecNumber evidence="2">2.7.13.3</ecNumber>
    </recommendedName>
</protein>
<dbReference type="PANTHER" id="PTHR43065">
    <property type="entry name" value="SENSOR HISTIDINE KINASE"/>
    <property type="match status" value="1"/>
</dbReference>
<gene>
    <name evidence="11" type="primary">kinC</name>
    <name evidence="11" type="ORF">KL86SPO_50532</name>
</gene>
<sequence>MELSNLTTRLNIKAIGIISIFMLFFIIYNHWISFQEKKDIYNRHMECFAHHLESVVPANLLVDYGDKPTAEIQSLENQILAVNNKVQPILDNTFVPLDIIKFGVYSSQLQRIVAIGPDLDKTLLLNTESKLFNDMFHTDTIKFGQQKQSVLWYGAPASYVVKPIKIDSQIVGYVFVCMNIDKVMEEEWQTSQRSIFGSLVALLIVIILFQEIFVRLRKELILFAEATVNGRGRNFESKITELNPILRYINEQTEQMARLDRLNIIGEMAASIGHEVRNPMTTVRGFLQYLGNKPALENYKPQFALMITELDRANSIITEFLSLAKNKAMNFQYCDLNDIIQEMTPLLEADALRYNCQINRQLQDLPAIRLDKSSIRQLILNIVRNGIEAMPQGGTLTITTYCHNSQVFLTFVDEGTGIPLELIDKLGTPFFTTKENGVGLGLAICYRVVQRHNGTMSVESQPERGTKFTITFTI</sequence>
<evidence type="ECO:0000256" key="2">
    <source>
        <dbReference type="ARBA" id="ARBA00012438"/>
    </source>
</evidence>
<evidence type="ECO:0000256" key="9">
    <source>
        <dbReference type="SAM" id="Phobius"/>
    </source>
</evidence>
<name>A0A212LZ07_9FIRM</name>
<dbReference type="CDD" id="cd00082">
    <property type="entry name" value="HisKA"/>
    <property type="match status" value="1"/>
</dbReference>
<dbReference type="GO" id="GO:0000155">
    <property type="term" value="F:phosphorelay sensor kinase activity"/>
    <property type="evidence" value="ECO:0007669"/>
    <property type="project" value="InterPro"/>
</dbReference>
<evidence type="ECO:0000256" key="1">
    <source>
        <dbReference type="ARBA" id="ARBA00000085"/>
    </source>
</evidence>
<keyword evidence="5" id="KW-0547">Nucleotide-binding</keyword>
<dbReference type="RefSeq" id="WP_288185357.1">
    <property type="nucleotide sequence ID" value="NZ_LT608335.1"/>
</dbReference>
<evidence type="ECO:0000256" key="3">
    <source>
        <dbReference type="ARBA" id="ARBA00022553"/>
    </source>
</evidence>
<dbReference type="Pfam" id="PF00512">
    <property type="entry name" value="HisKA"/>
    <property type="match status" value="1"/>
</dbReference>
<reference evidence="11" key="1">
    <citation type="submission" date="2016-08" db="EMBL/GenBank/DDBJ databases">
        <authorList>
            <person name="Seilhamer J.J."/>
        </authorList>
    </citation>
    <scope>NUCLEOTIDE SEQUENCE</scope>
    <source>
        <strain evidence="11">86</strain>
    </source>
</reference>
<keyword evidence="7" id="KW-0067">ATP-binding</keyword>
<dbReference type="SUPFAM" id="SSF47384">
    <property type="entry name" value="Homodimeric domain of signal transducing histidine kinase"/>
    <property type="match status" value="1"/>
</dbReference>
<keyword evidence="3" id="KW-0597">Phosphoprotein</keyword>
<keyword evidence="6 11" id="KW-0418">Kinase</keyword>
<keyword evidence="8" id="KW-0902">Two-component regulatory system</keyword>
<dbReference type="InterPro" id="IPR003594">
    <property type="entry name" value="HATPase_dom"/>
</dbReference>
<dbReference type="InterPro" id="IPR036097">
    <property type="entry name" value="HisK_dim/P_sf"/>
</dbReference>
<dbReference type="SMART" id="SM00387">
    <property type="entry name" value="HATPase_c"/>
    <property type="match status" value="1"/>
</dbReference>
<dbReference type="InterPro" id="IPR003661">
    <property type="entry name" value="HisK_dim/P_dom"/>
</dbReference>
<evidence type="ECO:0000256" key="4">
    <source>
        <dbReference type="ARBA" id="ARBA00022679"/>
    </source>
</evidence>
<dbReference type="Pfam" id="PF02518">
    <property type="entry name" value="HATPase_c"/>
    <property type="match status" value="1"/>
</dbReference>
<dbReference type="InterPro" id="IPR036890">
    <property type="entry name" value="HATPase_C_sf"/>
</dbReference>
<proteinExistence type="predicted"/>
<dbReference type="InterPro" id="IPR005467">
    <property type="entry name" value="His_kinase_dom"/>
</dbReference>
<evidence type="ECO:0000256" key="5">
    <source>
        <dbReference type="ARBA" id="ARBA00022741"/>
    </source>
</evidence>
<dbReference type="PANTHER" id="PTHR43065:SF46">
    <property type="entry name" value="C4-DICARBOXYLATE TRANSPORT SENSOR PROTEIN DCTB"/>
    <property type="match status" value="1"/>
</dbReference>
<evidence type="ECO:0000313" key="11">
    <source>
        <dbReference type="EMBL" id="SCM82761.1"/>
    </source>
</evidence>
<dbReference type="PROSITE" id="PS50109">
    <property type="entry name" value="HIS_KIN"/>
    <property type="match status" value="1"/>
</dbReference>
<feature type="transmembrane region" description="Helical" evidence="9">
    <location>
        <begin position="12"/>
        <end position="31"/>
    </location>
</feature>
<feature type="transmembrane region" description="Helical" evidence="9">
    <location>
        <begin position="195"/>
        <end position="214"/>
    </location>
</feature>
<dbReference type="SMART" id="SM00388">
    <property type="entry name" value="HisKA"/>
    <property type="match status" value="1"/>
</dbReference>
<keyword evidence="9" id="KW-0812">Transmembrane</keyword>
<dbReference type="GO" id="GO:0005524">
    <property type="term" value="F:ATP binding"/>
    <property type="evidence" value="ECO:0007669"/>
    <property type="project" value="UniProtKB-KW"/>
</dbReference>
<dbReference type="EMBL" id="FMJE01000005">
    <property type="protein sequence ID" value="SCM82761.1"/>
    <property type="molecule type" value="Genomic_DNA"/>
</dbReference>